<keyword evidence="4" id="KW-1185">Reference proteome</keyword>
<proteinExistence type="predicted"/>
<feature type="compositionally biased region" description="Basic and acidic residues" evidence="2">
    <location>
        <begin position="342"/>
        <end position="353"/>
    </location>
</feature>
<organism evidence="3 4">
    <name type="scientific">Euplotes crassus</name>
    <dbReference type="NCBI Taxonomy" id="5936"/>
    <lineage>
        <taxon>Eukaryota</taxon>
        <taxon>Sar</taxon>
        <taxon>Alveolata</taxon>
        <taxon>Ciliophora</taxon>
        <taxon>Intramacronucleata</taxon>
        <taxon>Spirotrichea</taxon>
        <taxon>Hypotrichia</taxon>
        <taxon>Euplotida</taxon>
        <taxon>Euplotidae</taxon>
        <taxon>Moneuplotes</taxon>
    </lineage>
</organism>
<feature type="compositionally biased region" description="Polar residues" evidence="2">
    <location>
        <begin position="356"/>
        <end position="365"/>
    </location>
</feature>
<evidence type="ECO:0000313" key="3">
    <source>
        <dbReference type="EMBL" id="CAI2384691.1"/>
    </source>
</evidence>
<feature type="compositionally biased region" description="Basic and acidic residues" evidence="2">
    <location>
        <begin position="126"/>
        <end position="141"/>
    </location>
</feature>
<dbReference type="AlphaFoldDB" id="A0AAD1Y6B2"/>
<sequence length="799" mass="92579">MKKGIQSQKNKDDKKTTRSKGSLSGTITTKSDVSQVESITSTMCKRAMKGMYASKKTNKSNKNFSKNKENQSFITYKSLNQRIIGQSKSKASQHKSKLGHPISKNPVFKTKVISQKKFRTKQNSPTRRDPSLEKDSLKSHQEPEMYFIHKSQPSESKVTQSSQKVQNSLKMLKITNKSPNNFTADPQKEINFNEMRNNFIHNLELQESALKDRYNRQNELQGRNTSPPVIGDEHKPLKLLYYHKKNNSGCQNKPIVACALSKYGKKFMRQSLDSNDEKESYHDLRASTNENLNDDYKSANSAYHKRRVSNKIWPTKNLTQANSPKQYFHQTPTYEENIHNFKTHEYKSRERKAGRSKSNSLNPQKSHTERNKWDNITSGQMPLPQSLTEVQLVKEFRDFTDLHENGNSKLYRRPESYNESYKYSTENLTNDQSIVKSRINPLKNNIQQSNEKIKSTHEERYEGSTRSIEETPYYANNFENTTEEKEKSDSHSSLNANEENSHNFIPFKDFDEGDHDHQILAHATFDKTGFCNPPTVYNSKNPSHNTSVETVVNQQKTVPPPTFLGVIQEAIKTFSKVPTSKQVFEMKPKPETSGRLQELLEENYELREDNQTLVEENDSLKEELQMKDNTIRELNEKLRNVRISLKECEIRLSHTTQMYAKERDEKENIYIAFNRILSNFTENEDNSQKFLQQNLLYGKSKNQSRLVERPSSSEDYSSNLGRYPEEDESYCSKDFLPNRRHSSSIVNTSGINANHRTVHTNTSHLVTNGVETTSTGILNNESYDFNPRDMEEMHSMQFK</sequence>
<feature type="coiled-coil region" evidence="1">
    <location>
        <begin position="596"/>
        <end position="651"/>
    </location>
</feature>
<evidence type="ECO:0000256" key="2">
    <source>
        <dbReference type="SAM" id="MobiDB-lite"/>
    </source>
</evidence>
<evidence type="ECO:0000256" key="1">
    <source>
        <dbReference type="SAM" id="Coils"/>
    </source>
</evidence>
<feature type="region of interest" description="Disordered" evidence="2">
    <location>
        <begin position="702"/>
        <end position="725"/>
    </location>
</feature>
<feature type="region of interest" description="Disordered" evidence="2">
    <location>
        <begin position="342"/>
        <end position="381"/>
    </location>
</feature>
<protein>
    <submittedName>
        <fullName evidence="3">Uncharacterized protein</fullName>
    </submittedName>
</protein>
<dbReference type="EMBL" id="CAMPGE010027028">
    <property type="protein sequence ID" value="CAI2384691.1"/>
    <property type="molecule type" value="Genomic_DNA"/>
</dbReference>
<comment type="caution">
    <text evidence="3">The sequence shown here is derived from an EMBL/GenBank/DDBJ whole genome shotgun (WGS) entry which is preliminary data.</text>
</comment>
<evidence type="ECO:0000313" key="4">
    <source>
        <dbReference type="Proteomes" id="UP001295684"/>
    </source>
</evidence>
<feature type="compositionally biased region" description="Polar residues" evidence="2">
    <location>
        <begin position="19"/>
        <end position="38"/>
    </location>
</feature>
<feature type="region of interest" description="Disordered" evidence="2">
    <location>
        <begin position="85"/>
        <end position="141"/>
    </location>
</feature>
<gene>
    <name evidence="3" type="ORF">ECRASSUSDP1_LOCUS26225</name>
</gene>
<reference evidence="3" key="1">
    <citation type="submission" date="2023-07" db="EMBL/GenBank/DDBJ databases">
        <authorList>
            <consortium name="AG Swart"/>
            <person name="Singh M."/>
            <person name="Singh A."/>
            <person name="Seah K."/>
            <person name="Emmerich C."/>
        </authorList>
    </citation>
    <scope>NUCLEOTIDE SEQUENCE</scope>
    <source>
        <strain evidence="3">DP1</strain>
    </source>
</reference>
<dbReference type="Proteomes" id="UP001295684">
    <property type="component" value="Unassembled WGS sequence"/>
</dbReference>
<name>A0AAD1Y6B2_EUPCR</name>
<feature type="region of interest" description="Disordered" evidence="2">
    <location>
        <begin position="50"/>
        <end position="72"/>
    </location>
</feature>
<accession>A0AAD1Y6B2</accession>
<keyword evidence="1" id="KW-0175">Coiled coil</keyword>
<feature type="region of interest" description="Disordered" evidence="2">
    <location>
        <begin position="1"/>
        <end position="38"/>
    </location>
</feature>